<dbReference type="EMBL" id="CAFBRA010000115">
    <property type="protein sequence ID" value="CAB5077256.1"/>
    <property type="molecule type" value="Genomic_DNA"/>
</dbReference>
<evidence type="ECO:0000313" key="2">
    <source>
        <dbReference type="EMBL" id="CAB5077256.1"/>
    </source>
</evidence>
<sequence length="137" mass="15684">MGSTHWKVETIEAWIKLGLPEFCQKLGISYSENFLNPIMNSTALVSPFSGLSFTWMNNSVIADGVLHLHPIQKPTTPVVWEEWFIHTDGLHHHVLRNQNFAGSTDSWMGDDLDHPEQVNNVQWYLLNDADMRPTALR</sequence>
<proteinExistence type="predicted"/>
<dbReference type="AlphaFoldDB" id="A0A6J7VJR2"/>
<protein>
    <submittedName>
        <fullName evidence="2">Unannotated protein</fullName>
    </submittedName>
</protein>
<name>A0A6J7VJR2_9ZZZZ</name>
<dbReference type="EMBL" id="CAFARE010000034">
    <property type="protein sequence ID" value="CAB4838793.1"/>
    <property type="molecule type" value="Genomic_DNA"/>
</dbReference>
<organism evidence="2">
    <name type="scientific">freshwater metagenome</name>
    <dbReference type="NCBI Taxonomy" id="449393"/>
    <lineage>
        <taxon>unclassified sequences</taxon>
        <taxon>metagenomes</taxon>
        <taxon>ecological metagenomes</taxon>
    </lineage>
</organism>
<gene>
    <name evidence="1" type="ORF">UFOPK3232_00931</name>
    <name evidence="2" type="ORF">UFOPK4382_01205</name>
</gene>
<evidence type="ECO:0000313" key="1">
    <source>
        <dbReference type="EMBL" id="CAB4838793.1"/>
    </source>
</evidence>
<accession>A0A6J7VJR2</accession>
<reference evidence="2" key="1">
    <citation type="submission" date="2020-05" db="EMBL/GenBank/DDBJ databases">
        <authorList>
            <person name="Chiriac C."/>
            <person name="Salcher M."/>
            <person name="Ghai R."/>
            <person name="Kavagutti S V."/>
        </authorList>
    </citation>
    <scope>NUCLEOTIDE SEQUENCE</scope>
</reference>